<proteinExistence type="inferred from homology"/>
<dbReference type="InterPro" id="IPR006093">
    <property type="entry name" value="Oxy_OxRdtase_FAD_BS"/>
</dbReference>
<dbReference type="PROSITE" id="PS00862">
    <property type="entry name" value="OX2_COVAL_FAD"/>
    <property type="match status" value="1"/>
</dbReference>
<reference evidence="6 7" key="1">
    <citation type="journal article" date="2015" name="BMC Genomics">
        <title>The genome of the truffle-parasite Tolypocladium ophioglossoides and the evolution of antifungal peptaibiotics.</title>
        <authorList>
            <person name="Quandt C.A."/>
            <person name="Bushley K.E."/>
            <person name="Spatafora J.W."/>
        </authorList>
    </citation>
    <scope>NUCLEOTIDE SEQUENCE [LARGE SCALE GENOMIC DNA]</scope>
    <source>
        <strain evidence="6 7">CBS 100239</strain>
    </source>
</reference>
<dbReference type="Gene3D" id="3.40.462.20">
    <property type="match status" value="1"/>
</dbReference>
<organism evidence="6 7">
    <name type="scientific">Tolypocladium ophioglossoides (strain CBS 100239)</name>
    <name type="common">Snaketongue truffleclub</name>
    <name type="synonym">Elaphocordyceps ophioglossoides</name>
    <dbReference type="NCBI Taxonomy" id="1163406"/>
    <lineage>
        <taxon>Eukaryota</taxon>
        <taxon>Fungi</taxon>
        <taxon>Dikarya</taxon>
        <taxon>Ascomycota</taxon>
        <taxon>Pezizomycotina</taxon>
        <taxon>Sordariomycetes</taxon>
        <taxon>Hypocreomycetidae</taxon>
        <taxon>Hypocreales</taxon>
        <taxon>Ophiocordycipitaceae</taxon>
        <taxon>Tolypocladium</taxon>
    </lineage>
</organism>
<dbReference type="PANTHER" id="PTHR42973">
    <property type="entry name" value="BINDING OXIDOREDUCTASE, PUTATIVE (AFU_ORTHOLOGUE AFUA_1G17690)-RELATED"/>
    <property type="match status" value="1"/>
</dbReference>
<dbReference type="Pfam" id="PF01565">
    <property type="entry name" value="FAD_binding_4"/>
    <property type="match status" value="1"/>
</dbReference>
<evidence type="ECO:0000259" key="5">
    <source>
        <dbReference type="PROSITE" id="PS51387"/>
    </source>
</evidence>
<keyword evidence="2" id="KW-0285">Flavoprotein</keyword>
<protein>
    <submittedName>
        <fullName evidence="6">6-hydroxy-D-nicotine oxidase</fullName>
    </submittedName>
</protein>
<dbReference type="PROSITE" id="PS51387">
    <property type="entry name" value="FAD_PCMH"/>
    <property type="match status" value="1"/>
</dbReference>
<comment type="caution">
    <text evidence="6">The sequence shown here is derived from an EMBL/GenBank/DDBJ whole genome shotgun (WGS) entry which is preliminary data.</text>
</comment>
<dbReference type="Gene3D" id="3.30.465.10">
    <property type="match status" value="1"/>
</dbReference>
<keyword evidence="7" id="KW-1185">Reference proteome</keyword>
<dbReference type="EMBL" id="LFRF01000002">
    <property type="protein sequence ID" value="KND94327.1"/>
    <property type="molecule type" value="Genomic_DNA"/>
</dbReference>
<dbReference type="InterPro" id="IPR006094">
    <property type="entry name" value="Oxid_FAD_bind_N"/>
</dbReference>
<dbReference type="Proteomes" id="UP000036947">
    <property type="component" value="Unassembled WGS sequence"/>
</dbReference>
<dbReference type="SUPFAM" id="SSF56176">
    <property type="entry name" value="FAD-binding/transporter-associated domain-like"/>
    <property type="match status" value="1"/>
</dbReference>
<evidence type="ECO:0000256" key="2">
    <source>
        <dbReference type="ARBA" id="ARBA00022630"/>
    </source>
</evidence>
<dbReference type="AlphaFoldDB" id="A0A0L0NJL9"/>
<keyword evidence="4" id="KW-0560">Oxidoreductase</keyword>
<accession>A0A0L0NJL9</accession>
<dbReference type="STRING" id="1163406.A0A0L0NJL9"/>
<dbReference type="InterPro" id="IPR050416">
    <property type="entry name" value="FAD-linked_Oxidoreductase"/>
</dbReference>
<evidence type="ECO:0000313" key="6">
    <source>
        <dbReference type="EMBL" id="KND94327.1"/>
    </source>
</evidence>
<dbReference type="InterPro" id="IPR036318">
    <property type="entry name" value="FAD-bd_PCMH-like_sf"/>
</dbReference>
<keyword evidence="3" id="KW-0274">FAD</keyword>
<dbReference type="PANTHER" id="PTHR42973:SF7">
    <property type="entry name" value="FAD-BINDING PCMH-TYPE DOMAIN-CONTAINING PROTEIN"/>
    <property type="match status" value="1"/>
</dbReference>
<dbReference type="OrthoDB" id="415825at2759"/>
<feature type="domain" description="FAD-binding PCMH-type" evidence="5">
    <location>
        <begin position="35"/>
        <end position="207"/>
    </location>
</feature>
<evidence type="ECO:0000256" key="1">
    <source>
        <dbReference type="ARBA" id="ARBA00005466"/>
    </source>
</evidence>
<dbReference type="GO" id="GO:0016491">
    <property type="term" value="F:oxidoreductase activity"/>
    <property type="evidence" value="ECO:0007669"/>
    <property type="project" value="UniProtKB-KW"/>
</dbReference>
<evidence type="ECO:0000256" key="3">
    <source>
        <dbReference type="ARBA" id="ARBA00022827"/>
    </source>
</evidence>
<gene>
    <name evidence="6" type="ORF">TOPH_00740</name>
</gene>
<evidence type="ECO:0000313" key="7">
    <source>
        <dbReference type="Proteomes" id="UP000036947"/>
    </source>
</evidence>
<comment type="similarity">
    <text evidence="1">Belongs to the oxygen-dependent FAD-linked oxidoreductase family.</text>
</comment>
<dbReference type="InterPro" id="IPR016169">
    <property type="entry name" value="FAD-bd_PCMH_sub2"/>
</dbReference>
<dbReference type="InterPro" id="IPR016166">
    <property type="entry name" value="FAD-bd_PCMH"/>
</dbReference>
<evidence type="ECO:0000256" key="4">
    <source>
        <dbReference type="ARBA" id="ARBA00023002"/>
    </source>
</evidence>
<dbReference type="GO" id="GO:0071949">
    <property type="term" value="F:FAD binding"/>
    <property type="evidence" value="ECO:0007669"/>
    <property type="project" value="InterPro"/>
</dbReference>
<name>A0A0L0NJL9_TOLOC</name>
<sequence>MAPAILGTDGLSCPFVIPNHDTPLGDVLPRWSASHLSHPAIIVTPKTEDDVVSAIHLAKQNGFRLIPGGGGHGTFVPIDSETVYVDMKAFKSIELDKPSDIVRLGAGVLTGELLKSLAADGRYTTVSNSNAVGVVGSLLGGGTTSQNGLQGFMVDNVLSFRLITAEGKTVEASSSSAGEELALFHALCGAGHGLGVVTAATMKTYPIADLGLSEDKIWTRTLVFPPPALKDVAEAFVAVQHPAGPLNLQITFLRSPPGTPAAGSPIIILSATYYGPSADAEKAAAGLFDASLVQKAIKADTALLPLSRINDGLEPLNAHGGFKSMNAARLAALKPESISATFATWLQTTEKLPDAGRTAFVFHRFDPTKLQSNGATQQSKDKFVEGRDRGFTVMAVPWCYSPDSWGKLAAFVDEVLSICRRGDAGAARTLPNTMKLGADLGELFSDERVRELQRVKKTWDAEDVFWSPYAR</sequence>